<proteinExistence type="predicted"/>
<accession>A0ABN7SZ68</accession>
<evidence type="ECO:0000313" key="2">
    <source>
        <dbReference type="Proteomes" id="UP001158576"/>
    </source>
</evidence>
<name>A0ABN7SZ68_OIKDI</name>
<keyword evidence="2" id="KW-1185">Reference proteome</keyword>
<sequence length="182" mass="19902">MIFLFLFTEVASSCSLFNVDCQETGALLTLNSECHNSTSSSIDANLLNLFMVNKSHVNDTVSTDCKLSTFALLEYSKCFDNFTDANSVNYTSTIVESVTVDGTDFITQKIERIFCEPSIEIKSEKPTLLLSSLSSNGKIPVVSPNVTLDIQGGEGLGSIVNVSIEEITEDGLYRRDQQGVFI</sequence>
<dbReference type="EMBL" id="OU015566">
    <property type="protein sequence ID" value="CAG5108194.1"/>
    <property type="molecule type" value="Genomic_DNA"/>
</dbReference>
<gene>
    <name evidence="1" type="ORF">OKIOD_LOCUS12443</name>
</gene>
<organism evidence="1 2">
    <name type="scientific">Oikopleura dioica</name>
    <name type="common">Tunicate</name>
    <dbReference type="NCBI Taxonomy" id="34765"/>
    <lineage>
        <taxon>Eukaryota</taxon>
        <taxon>Metazoa</taxon>
        <taxon>Chordata</taxon>
        <taxon>Tunicata</taxon>
        <taxon>Appendicularia</taxon>
        <taxon>Copelata</taxon>
        <taxon>Oikopleuridae</taxon>
        <taxon>Oikopleura</taxon>
    </lineage>
</organism>
<reference evidence="1 2" key="1">
    <citation type="submission" date="2021-04" db="EMBL/GenBank/DDBJ databases">
        <authorList>
            <person name="Bliznina A."/>
        </authorList>
    </citation>
    <scope>NUCLEOTIDE SEQUENCE [LARGE SCALE GENOMIC DNA]</scope>
</reference>
<protein>
    <submittedName>
        <fullName evidence="1">Oidioi.mRNA.OKI2018_I69.chr1.g3678.t1.cds</fullName>
    </submittedName>
</protein>
<evidence type="ECO:0000313" key="1">
    <source>
        <dbReference type="EMBL" id="CAG5108194.1"/>
    </source>
</evidence>
<dbReference type="Proteomes" id="UP001158576">
    <property type="component" value="Chromosome 1"/>
</dbReference>